<gene>
    <name evidence="2" type="ORF">GRU3_18</name>
</gene>
<reference evidence="2 3" key="1">
    <citation type="journal article" date="2015" name="PLoS ONE">
        <title>Lysis to Kill: Evaluation of the Lytic Abilities, and Genomics of Nine Bacteriophages Infective for Gordonia spp. and Their Potential Use in Activated Sludge Foam Biocontrol.</title>
        <authorList>
            <person name="Dyson Z.A."/>
            <person name="Tucci J."/>
            <person name="Seviour R.J."/>
            <person name="Petrovski S."/>
        </authorList>
    </citation>
    <scope>NUCLEOTIDE SEQUENCE [LARGE SCALE GENOMIC DNA]</scope>
</reference>
<dbReference type="KEGG" id="vg:28802576"/>
<organism evidence="2 3">
    <name type="scientific">Gordonia phage GRU3</name>
    <dbReference type="NCBI Taxonomy" id="1647473"/>
    <lineage>
        <taxon>Viruses</taxon>
        <taxon>Duplodnaviria</taxon>
        <taxon>Heunggongvirae</taxon>
        <taxon>Uroviricota</taxon>
        <taxon>Caudoviricetes</taxon>
        <taxon>Grutrevirus</taxon>
        <taxon>Grutrevirus GRU3</taxon>
    </lineage>
</organism>
<dbReference type="EMBL" id="KR053197">
    <property type="protein sequence ID" value="AKJ72267.1"/>
    <property type="molecule type" value="Genomic_DNA"/>
</dbReference>
<evidence type="ECO:0000259" key="1">
    <source>
        <dbReference type="PROSITE" id="PS50943"/>
    </source>
</evidence>
<accession>A0A0K0N6A3</accession>
<dbReference type="InterPro" id="IPR001387">
    <property type="entry name" value="Cro/C1-type_HTH"/>
</dbReference>
<sequence length="107" mass="11760">MEFPGKVPAFTIGDRLRKAREMTGLTQSEFGAQTEISRRTIFNYETEATRPRPLILKMWALASGVDSHWLETGHAPSPDGDGACRECAIRDSNPEPADELLSLVTAA</sequence>
<dbReference type="GO" id="GO:0003677">
    <property type="term" value="F:DNA binding"/>
    <property type="evidence" value="ECO:0007669"/>
    <property type="project" value="InterPro"/>
</dbReference>
<dbReference type="Gene3D" id="1.10.260.40">
    <property type="entry name" value="lambda repressor-like DNA-binding domains"/>
    <property type="match status" value="1"/>
</dbReference>
<dbReference type="Pfam" id="PF01381">
    <property type="entry name" value="HTH_3"/>
    <property type="match status" value="1"/>
</dbReference>
<feature type="domain" description="HTH cro/C1-type" evidence="1">
    <location>
        <begin position="16"/>
        <end position="70"/>
    </location>
</feature>
<dbReference type="PROSITE" id="PS50943">
    <property type="entry name" value="HTH_CROC1"/>
    <property type="match status" value="1"/>
</dbReference>
<name>A0A0K0N6A3_9CAUD</name>
<dbReference type="SUPFAM" id="SSF47413">
    <property type="entry name" value="lambda repressor-like DNA-binding domains"/>
    <property type="match status" value="1"/>
</dbReference>
<dbReference type="InterPro" id="IPR010982">
    <property type="entry name" value="Lambda_DNA-bd_dom_sf"/>
</dbReference>
<keyword evidence="3" id="KW-1185">Reference proteome</keyword>
<dbReference type="CDD" id="cd00093">
    <property type="entry name" value="HTH_XRE"/>
    <property type="match status" value="1"/>
</dbReference>
<evidence type="ECO:0000313" key="3">
    <source>
        <dbReference type="Proteomes" id="UP000207608"/>
    </source>
</evidence>
<dbReference type="RefSeq" id="YP_009276111.1">
    <property type="nucleotide sequence ID" value="NC_030935.1"/>
</dbReference>
<dbReference type="GeneID" id="28802576"/>
<protein>
    <submittedName>
        <fullName evidence="2">Putative DNA binding protein</fullName>
    </submittedName>
</protein>
<dbReference type="SMART" id="SM00530">
    <property type="entry name" value="HTH_XRE"/>
    <property type="match status" value="1"/>
</dbReference>
<dbReference type="OrthoDB" id="27712at10239"/>
<proteinExistence type="predicted"/>
<evidence type="ECO:0000313" key="2">
    <source>
        <dbReference type="EMBL" id="AKJ72267.1"/>
    </source>
</evidence>
<dbReference type="Proteomes" id="UP000207608">
    <property type="component" value="Segment"/>
</dbReference>